<keyword evidence="3" id="KW-1185">Reference proteome</keyword>
<evidence type="ECO:0000313" key="2">
    <source>
        <dbReference type="EMBL" id="KAK3605363.1"/>
    </source>
</evidence>
<comment type="caution">
    <text evidence="2">The sequence shown here is derived from an EMBL/GenBank/DDBJ whole genome shotgun (WGS) entry which is preliminary data.</text>
</comment>
<organism evidence="2 3">
    <name type="scientific">Potamilus streckersoni</name>
    <dbReference type="NCBI Taxonomy" id="2493646"/>
    <lineage>
        <taxon>Eukaryota</taxon>
        <taxon>Metazoa</taxon>
        <taxon>Spiralia</taxon>
        <taxon>Lophotrochozoa</taxon>
        <taxon>Mollusca</taxon>
        <taxon>Bivalvia</taxon>
        <taxon>Autobranchia</taxon>
        <taxon>Heteroconchia</taxon>
        <taxon>Palaeoheterodonta</taxon>
        <taxon>Unionida</taxon>
        <taxon>Unionoidea</taxon>
        <taxon>Unionidae</taxon>
        <taxon>Ambleminae</taxon>
        <taxon>Lampsilini</taxon>
        <taxon>Potamilus</taxon>
    </lineage>
</organism>
<feature type="region of interest" description="Disordered" evidence="1">
    <location>
        <begin position="153"/>
        <end position="172"/>
    </location>
</feature>
<evidence type="ECO:0000313" key="3">
    <source>
        <dbReference type="Proteomes" id="UP001195483"/>
    </source>
</evidence>
<protein>
    <submittedName>
        <fullName evidence="2">Uncharacterized protein</fullName>
    </submittedName>
</protein>
<dbReference type="Proteomes" id="UP001195483">
    <property type="component" value="Unassembled WGS sequence"/>
</dbReference>
<dbReference type="EMBL" id="JAEAOA010002343">
    <property type="protein sequence ID" value="KAK3605363.1"/>
    <property type="molecule type" value="Genomic_DNA"/>
</dbReference>
<reference evidence="2" key="3">
    <citation type="submission" date="2023-05" db="EMBL/GenBank/DDBJ databases">
        <authorList>
            <person name="Smith C.H."/>
        </authorList>
    </citation>
    <scope>NUCLEOTIDE SEQUENCE</scope>
    <source>
        <strain evidence="2">CHS0354</strain>
        <tissue evidence="2">Mantle</tissue>
    </source>
</reference>
<dbReference type="AlphaFoldDB" id="A0AAE0T8W5"/>
<feature type="region of interest" description="Disordered" evidence="1">
    <location>
        <begin position="208"/>
        <end position="236"/>
    </location>
</feature>
<evidence type="ECO:0000256" key="1">
    <source>
        <dbReference type="SAM" id="MobiDB-lite"/>
    </source>
</evidence>
<accession>A0AAE0T8W5</accession>
<proteinExistence type="predicted"/>
<gene>
    <name evidence="2" type="ORF">CHS0354_040953</name>
</gene>
<reference evidence="2" key="2">
    <citation type="journal article" date="2021" name="Genome Biol. Evol.">
        <title>Developing a high-quality reference genome for a parasitic bivalve with doubly uniparental inheritance (Bivalvia: Unionida).</title>
        <authorList>
            <person name="Smith C.H."/>
        </authorList>
    </citation>
    <scope>NUCLEOTIDE SEQUENCE</scope>
    <source>
        <strain evidence="2">CHS0354</strain>
        <tissue evidence="2">Mantle</tissue>
    </source>
</reference>
<reference evidence="2" key="1">
    <citation type="journal article" date="2021" name="Genome Biol. Evol.">
        <title>A High-Quality Reference Genome for a Parasitic Bivalve with Doubly Uniparental Inheritance (Bivalvia: Unionida).</title>
        <authorList>
            <person name="Smith C.H."/>
        </authorList>
    </citation>
    <scope>NUCLEOTIDE SEQUENCE</scope>
    <source>
        <strain evidence="2">CHS0354</strain>
    </source>
</reference>
<sequence>MTRVIIGSLAGIICVLLVVIVIFVSSASDVKSKLKDTTIDNLPSLQPAGKVDEDVYHCIDDRKLSTDESYVQTSTYVELPELRGNQPQDSEQTTSLRKIRHADQMEFLNTESFRSVFDGSKTPIPNCHSRPLELLSLVKEGTKQKELNEGISNYKFSTDDAPGTPPVHSKREEIDTTKCYEKLSSLQHDHMPGTDYDTYLLSNTDKTTEKKYDNHSDSQRDHSSMKDNETLPDNNSYQTNIVADDYLTPSVYGPFHDEFSRNKQFIPIKDSDGNLKSSITI</sequence>
<name>A0AAE0T8W5_9BIVA</name>
<feature type="compositionally biased region" description="Basic and acidic residues" evidence="1">
    <location>
        <begin position="208"/>
        <end position="229"/>
    </location>
</feature>